<organism evidence="2 3">
    <name type="scientific">Polarella glacialis</name>
    <name type="common">Dinoflagellate</name>
    <dbReference type="NCBI Taxonomy" id="89957"/>
    <lineage>
        <taxon>Eukaryota</taxon>
        <taxon>Sar</taxon>
        <taxon>Alveolata</taxon>
        <taxon>Dinophyceae</taxon>
        <taxon>Suessiales</taxon>
        <taxon>Suessiaceae</taxon>
        <taxon>Polarella</taxon>
    </lineage>
</organism>
<accession>A0A813IM64</accession>
<evidence type="ECO:0000256" key="1">
    <source>
        <dbReference type="SAM" id="MobiDB-lite"/>
    </source>
</evidence>
<evidence type="ECO:0000313" key="2">
    <source>
        <dbReference type="EMBL" id="CAE8653100.1"/>
    </source>
</evidence>
<name>A0A813IM64_POLGL</name>
<dbReference type="EMBL" id="CAJNNW010011368">
    <property type="protein sequence ID" value="CAE8653100.1"/>
    <property type="molecule type" value="Genomic_DNA"/>
</dbReference>
<feature type="compositionally biased region" description="Basic and acidic residues" evidence="1">
    <location>
        <begin position="74"/>
        <end position="99"/>
    </location>
</feature>
<evidence type="ECO:0000313" key="3">
    <source>
        <dbReference type="Proteomes" id="UP000626109"/>
    </source>
</evidence>
<feature type="compositionally biased region" description="Low complexity" evidence="1">
    <location>
        <begin position="51"/>
        <end position="61"/>
    </location>
</feature>
<protein>
    <submittedName>
        <fullName evidence="2">Uncharacterized protein</fullName>
    </submittedName>
</protein>
<proteinExistence type="predicted"/>
<feature type="region of interest" description="Disordered" evidence="1">
    <location>
        <begin position="133"/>
        <end position="223"/>
    </location>
</feature>
<gene>
    <name evidence="2" type="ORF">PGLA2088_LOCUS10165</name>
</gene>
<comment type="caution">
    <text evidence="2">The sequence shown here is derived from an EMBL/GenBank/DDBJ whole genome shotgun (WGS) entry which is preliminary data.</text>
</comment>
<reference evidence="2" key="1">
    <citation type="submission" date="2021-02" db="EMBL/GenBank/DDBJ databases">
        <authorList>
            <person name="Dougan E. K."/>
            <person name="Rhodes N."/>
            <person name="Thang M."/>
            <person name="Chan C."/>
        </authorList>
    </citation>
    <scope>NUCLEOTIDE SEQUENCE</scope>
</reference>
<dbReference type="Proteomes" id="UP000626109">
    <property type="component" value="Unassembled WGS sequence"/>
</dbReference>
<feature type="compositionally biased region" description="Basic and acidic residues" evidence="1">
    <location>
        <begin position="181"/>
        <end position="191"/>
    </location>
</feature>
<dbReference type="AlphaFoldDB" id="A0A813IM64"/>
<sequence length="223" mass="24820">MLPFWASARGKEQEQDEPGSILPEEYAEDPDANRHRAASSRGAERRPLFPAGASSAQAASAPRKVRGLLPEAVVKTDPRKERQFQNRHIQDRRPGATSRAEELRAIMLRGTQDHTVKRGSEAFQHRAGMGYDEIDDLQPEGHSMAARPVVRRPRELSPSLSDGGSSDGGCEEMKALPAPRLRRDQWRRPGEGDGEAVQTQKKPRLQLGESKPRPGEDLEVDFF</sequence>
<feature type="region of interest" description="Disordered" evidence="1">
    <location>
        <begin position="1"/>
        <end position="99"/>
    </location>
</feature>